<dbReference type="OrthoDB" id="112625at2"/>
<dbReference type="AlphaFoldDB" id="A0A271LDD1"/>
<keyword evidence="2" id="KW-1185">Reference proteome</keyword>
<organism evidence="1 2">
    <name type="scientific">Mesorhizobium temperatum</name>
    <dbReference type="NCBI Taxonomy" id="241416"/>
    <lineage>
        <taxon>Bacteria</taxon>
        <taxon>Pseudomonadati</taxon>
        <taxon>Pseudomonadota</taxon>
        <taxon>Alphaproteobacteria</taxon>
        <taxon>Hyphomicrobiales</taxon>
        <taxon>Phyllobacteriaceae</taxon>
        <taxon>Mesorhizobium</taxon>
    </lineage>
</organism>
<comment type="caution">
    <text evidence="1">The sequence shown here is derived from an EMBL/GenBank/DDBJ whole genome shotgun (WGS) entry which is preliminary data.</text>
</comment>
<evidence type="ECO:0000313" key="1">
    <source>
        <dbReference type="EMBL" id="PAQ05330.1"/>
    </source>
</evidence>
<dbReference type="EMBL" id="NPKJ01000073">
    <property type="protein sequence ID" value="PAQ05330.1"/>
    <property type="molecule type" value="Genomic_DNA"/>
</dbReference>
<reference evidence="1 2" key="1">
    <citation type="submission" date="2017-08" db="EMBL/GenBank/DDBJ databases">
        <title>Mesorhizobium wenxinae sp. nov., a novel rhizobial species isolated from root nodules of chickpea (Cicer arietinum L.).</title>
        <authorList>
            <person name="Zhang J."/>
        </authorList>
    </citation>
    <scope>NUCLEOTIDE SEQUENCE [LARGE SCALE GENOMIC DNA]</scope>
    <source>
        <strain evidence="1 2">SDW018</strain>
    </source>
</reference>
<dbReference type="Pfam" id="PF14518">
    <property type="entry name" value="Haem_oxygenas_2"/>
    <property type="match status" value="1"/>
</dbReference>
<name>A0A271LDD1_9HYPH</name>
<dbReference type="Proteomes" id="UP000216442">
    <property type="component" value="Unassembled WGS sequence"/>
</dbReference>
<dbReference type="SUPFAM" id="SSF48613">
    <property type="entry name" value="Heme oxygenase-like"/>
    <property type="match status" value="1"/>
</dbReference>
<dbReference type="RefSeq" id="WP_095496225.1">
    <property type="nucleotide sequence ID" value="NZ_NPKJ01000073.1"/>
</dbReference>
<dbReference type="InterPro" id="IPR016084">
    <property type="entry name" value="Haem_Oase-like_multi-hlx"/>
</dbReference>
<sequence>MTSRTASAHLSAKLDLVHGAFVAYARKLWSGPDVRDVYPVYLRVMHAVVRSAVPLMEAALAEARARDETTPLTAELLAYYAHHMKEEAGHDGWLLEDLAATGHDPAEALDQIPPPAVAAMVGAQYYWIRHFHPVALLGHIAAIEAYHPPSGFALRLAEATGYPPAAFRSISRHEVLDIHHRRDLFELIDRIPLKPHHEKIIAVSGLHTIETGMDVLEFIHATAARERKPAQ</sequence>
<dbReference type="Gene3D" id="1.20.910.10">
    <property type="entry name" value="Heme oxygenase-like"/>
    <property type="match status" value="1"/>
</dbReference>
<protein>
    <recommendedName>
        <fullName evidence="3">Iron-containing redox enzyme family protein</fullName>
    </recommendedName>
</protein>
<accession>A0A271LDD1</accession>
<evidence type="ECO:0000313" key="2">
    <source>
        <dbReference type="Proteomes" id="UP000216442"/>
    </source>
</evidence>
<evidence type="ECO:0008006" key="3">
    <source>
        <dbReference type="Google" id="ProtNLM"/>
    </source>
</evidence>
<gene>
    <name evidence="1" type="ORF">CIT26_31595</name>
</gene>
<proteinExistence type="predicted"/>